<name>B8FWE2_DESHD</name>
<feature type="compositionally biased region" description="Basic and acidic residues" evidence="1">
    <location>
        <begin position="1"/>
        <end position="11"/>
    </location>
</feature>
<feature type="compositionally biased region" description="Basic and acidic residues" evidence="1">
    <location>
        <begin position="20"/>
        <end position="31"/>
    </location>
</feature>
<protein>
    <submittedName>
        <fullName evidence="2">Uncharacterized protein</fullName>
    </submittedName>
</protein>
<proteinExistence type="predicted"/>
<evidence type="ECO:0000313" key="3">
    <source>
        <dbReference type="Proteomes" id="UP000007726"/>
    </source>
</evidence>
<dbReference type="HOGENOM" id="CLU_3396169_0_0_9"/>
<sequence length="31" mass="3555">MGAKKSPEAKPMKSQQEAQIPREKLKETRKT</sequence>
<dbReference type="Proteomes" id="UP000007726">
    <property type="component" value="Chromosome"/>
</dbReference>
<evidence type="ECO:0000256" key="1">
    <source>
        <dbReference type="SAM" id="MobiDB-lite"/>
    </source>
</evidence>
<accession>B8FWE2</accession>
<feature type="region of interest" description="Disordered" evidence="1">
    <location>
        <begin position="1"/>
        <end position="31"/>
    </location>
</feature>
<reference evidence="2 3" key="1">
    <citation type="journal article" date="2012" name="BMC Microbiol.">
        <title>Genome sequence of Desulfitobacterium hafniense DCB-2, a Gram-positive anaerobe capable of dehalogenation and metal reduction.</title>
        <authorList>
            <person name="Kim S.H."/>
            <person name="Harzman C."/>
            <person name="Davis J.K."/>
            <person name="Hutcheson R."/>
            <person name="Broderick J.B."/>
            <person name="Marsh T.L."/>
            <person name="Tiedje J.M."/>
        </authorList>
    </citation>
    <scope>NUCLEOTIDE SEQUENCE [LARGE SCALE GENOMIC DNA]</scope>
    <source>
        <strain evidence="3">DSM 10664 / DCB-2</strain>
    </source>
</reference>
<dbReference type="EMBL" id="CP001336">
    <property type="protein sequence ID" value="ACL20754.1"/>
    <property type="molecule type" value="Genomic_DNA"/>
</dbReference>
<gene>
    <name evidence="2" type="ordered locus">Dhaf_2728</name>
</gene>
<dbReference type="KEGG" id="dhd:Dhaf_2728"/>
<dbReference type="AlphaFoldDB" id="B8FWE2"/>
<evidence type="ECO:0000313" key="2">
    <source>
        <dbReference type="EMBL" id="ACL20754.1"/>
    </source>
</evidence>
<organism evidence="2 3">
    <name type="scientific">Desulfitobacterium hafniense (strain DSM 10664 / DCB-2)</name>
    <dbReference type="NCBI Taxonomy" id="272564"/>
    <lineage>
        <taxon>Bacteria</taxon>
        <taxon>Bacillati</taxon>
        <taxon>Bacillota</taxon>
        <taxon>Clostridia</taxon>
        <taxon>Eubacteriales</taxon>
        <taxon>Desulfitobacteriaceae</taxon>
        <taxon>Desulfitobacterium</taxon>
    </lineage>
</organism>